<keyword evidence="4" id="KW-0418">Kinase</keyword>
<comment type="caution">
    <text evidence="7">The sequence shown here is derived from an EMBL/GenBank/DDBJ whole genome shotgun (WGS) entry which is preliminary data.</text>
</comment>
<keyword evidence="8" id="KW-1185">Reference proteome</keyword>
<dbReference type="Proteomes" id="UP000054877">
    <property type="component" value="Unassembled WGS sequence"/>
</dbReference>
<dbReference type="OrthoDB" id="9801841at2"/>
<evidence type="ECO:0000259" key="6">
    <source>
        <dbReference type="PROSITE" id="PS50011"/>
    </source>
</evidence>
<dbReference type="InterPro" id="IPR000719">
    <property type="entry name" value="Prot_kinase_dom"/>
</dbReference>
<dbReference type="SUPFAM" id="SSF56112">
    <property type="entry name" value="Protein kinase-like (PK-like)"/>
    <property type="match status" value="1"/>
</dbReference>
<evidence type="ECO:0000256" key="5">
    <source>
        <dbReference type="ARBA" id="ARBA00022840"/>
    </source>
</evidence>
<dbReference type="PROSITE" id="PS00108">
    <property type="entry name" value="PROTEIN_KINASE_ST"/>
    <property type="match status" value="1"/>
</dbReference>
<dbReference type="AlphaFoldDB" id="A0A0W0YXQ4"/>
<dbReference type="InterPro" id="IPR011009">
    <property type="entry name" value="Kinase-like_dom_sf"/>
</dbReference>
<dbReference type="EMBL" id="LNYX01000032">
    <property type="protein sequence ID" value="KTD61406.1"/>
    <property type="molecule type" value="Genomic_DNA"/>
</dbReference>
<evidence type="ECO:0000313" key="8">
    <source>
        <dbReference type="Proteomes" id="UP000054877"/>
    </source>
</evidence>
<feature type="domain" description="Protein kinase" evidence="6">
    <location>
        <begin position="81"/>
        <end position="358"/>
    </location>
</feature>
<evidence type="ECO:0000256" key="1">
    <source>
        <dbReference type="ARBA" id="ARBA00022527"/>
    </source>
</evidence>
<accession>A0A0W0YXQ4</accession>
<dbReference type="GO" id="GO:0005524">
    <property type="term" value="F:ATP binding"/>
    <property type="evidence" value="ECO:0007669"/>
    <property type="project" value="UniProtKB-KW"/>
</dbReference>
<keyword evidence="5" id="KW-0067">ATP-binding</keyword>
<protein>
    <recommendedName>
        <fullName evidence="6">Protein kinase domain-containing protein</fullName>
    </recommendedName>
</protein>
<proteinExistence type="predicted"/>
<evidence type="ECO:0000313" key="7">
    <source>
        <dbReference type="EMBL" id="KTD61406.1"/>
    </source>
</evidence>
<dbReference type="InterPro" id="IPR008271">
    <property type="entry name" value="Ser/Thr_kinase_AS"/>
</dbReference>
<evidence type="ECO:0000256" key="4">
    <source>
        <dbReference type="ARBA" id="ARBA00022777"/>
    </source>
</evidence>
<organism evidence="7 8">
    <name type="scientific">Legionella spiritensis</name>
    <dbReference type="NCBI Taxonomy" id="452"/>
    <lineage>
        <taxon>Bacteria</taxon>
        <taxon>Pseudomonadati</taxon>
        <taxon>Pseudomonadota</taxon>
        <taxon>Gammaproteobacteria</taxon>
        <taxon>Legionellales</taxon>
        <taxon>Legionellaceae</taxon>
        <taxon>Legionella</taxon>
    </lineage>
</organism>
<name>A0A0W0YXQ4_LEGSP</name>
<gene>
    <name evidence="7" type="ORF">Lspi_2648</name>
</gene>
<dbReference type="STRING" id="452.Lspi_2648"/>
<keyword evidence="3" id="KW-0547">Nucleotide-binding</keyword>
<dbReference type="PROSITE" id="PS50011">
    <property type="entry name" value="PROTEIN_KINASE_DOM"/>
    <property type="match status" value="1"/>
</dbReference>
<dbReference type="GO" id="GO:0004674">
    <property type="term" value="F:protein serine/threonine kinase activity"/>
    <property type="evidence" value="ECO:0007669"/>
    <property type="project" value="UniProtKB-KW"/>
</dbReference>
<dbReference type="PANTHER" id="PTHR24345:SF0">
    <property type="entry name" value="CELL CYCLE SERINE_THREONINE-PROTEIN KINASE CDC5_MSD2"/>
    <property type="match status" value="1"/>
</dbReference>
<sequence>MKSKKETGAGNPITINPASMDDRQRAILREYVENKSLRFISAGNHSYTVASPDGHSTTTKIRLTAPLLKNDLKPDNRSLEVVETNKQRNGGFGTVQSSKGVIKMDKKMIYKVREGEKERVVKRIPLDGKSTKKRIKKEAERTRQGSSVLHCKAALFGKTRGYIIMRRAPGMELHELMKKIKKGERTLNTLQRLQITRAIIAAVKDIHDKSILHLDIKPRNIMVDPDTLNVTIIDFGLATDITKTSLNTTRGSYNYIAPELMEKGDISPTSDVFSLGQTLAEFWNNRLPLPGASNHAFYRWALCNHYFNNDDPVMQFTEIEAPEVILEDVSELLWNLTRFNPEDRLSLDEAIKKTDALVALEHFASSDVDKSPCSRLV</sequence>
<dbReference type="Pfam" id="PF00069">
    <property type="entry name" value="Pkinase"/>
    <property type="match status" value="1"/>
</dbReference>
<reference evidence="7 8" key="1">
    <citation type="submission" date="2015-11" db="EMBL/GenBank/DDBJ databases">
        <title>Genomic analysis of 38 Legionella species identifies large and diverse effector repertoires.</title>
        <authorList>
            <person name="Burstein D."/>
            <person name="Amaro F."/>
            <person name="Zusman T."/>
            <person name="Lifshitz Z."/>
            <person name="Cohen O."/>
            <person name="Gilbert J.A."/>
            <person name="Pupko T."/>
            <person name="Shuman H.A."/>
            <person name="Segal G."/>
        </authorList>
    </citation>
    <scope>NUCLEOTIDE SEQUENCE [LARGE SCALE GENOMIC DNA]</scope>
    <source>
        <strain evidence="7 8">Mt.St.Helens-9</strain>
    </source>
</reference>
<dbReference type="Gene3D" id="1.10.510.10">
    <property type="entry name" value="Transferase(Phosphotransferase) domain 1"/>
    <property type="match status" value="1"/>
</dbReference>
<keyword evidence="1" id="KW-0723">Serine/threonine-protein kinase</keyword>
<dbReference type="RefSeq" id="WP_058484564.1">
    <property type="nucleotide sequence ID" value="NZ_CAAAII010000007.1"/>
</dbReference>
<keyword evidence="2" id="KW-0808">Transferase</keyword>
<dbReference type="SMART" id="SM00220">
    <property type="entry name" value="S_TKc"/>
    <property type="match status" value="1"/>
</dbReference>
<evidence type="ECO:0000256" key="3">
    <source>
        <dbReference type="ARBA" id="ARBA00022741"/>
    </source>
</evidence>
<dbReference type="PANTHER" id="PTHR24345">
    <property type="entry name" value="SERINE/THREONINE-PROTEIN KINASE PLK"/>
    <property type="match status" value="1"/>
</dbReference>
<evidence type="ECO:0000256" key="2">
    <source>
        <dbReference type="ARBA" id="ARBA00022679"/>
    </source>
</evidence>
<dbReference type="PATRIC" id="fig|452.5.peg.2931"/>